<organism evidence="5 6">
    <name type="scientific">Piscirickettsia litoralis</name>
    <dbReference type="NCBI Taxonomy" id="1891921"/>
    <lineage>
        <taxon>Bacteria</taxon>
        <taxon>Pseudomonadati</taxon>
        <taxon>Pseudomonadota</taxon>
        <taxon>Gammaproteobacteria</taxon>
        <taxon>Thiotrichales</taxon>
        <taxon>Piscirickettsiaceae</taxon>
        <taxon>Piscirickettsia</taxon>
    </lineage>
</organism>
<evidence type="ECO:0000313" key="6">
    <source>
        <dbReference type="Proteomes" id="UP000094329"/>
    </source>
</evidence>
<dbReference type="PROSITE" id="PS01174">
    <property type="entry name" value="LIPASE_GDXG_SER"/>
    <property type="match status" value="1"/>
</dbReference>
<evidence type="ECO:0000313" key="5">
    <source>
        <dbReference type="EMBL" id="ODN43356.1"/>
    </source>
</evidence>
<dbReference type="Gene3D" id="3.40.50.1820">
    <property type="entry name" value="alpha/beta hydrolase"/>
    <property type="match status" value="1"/>
</dbReference>
<name>A0ABX3A6P2_9GAMM</name>
<evidence type="ECO:0000256" key="1">
    <source>
        <dbReference type="ARBA" id="ARBA00010515"/>
    </source>
</evidence>
<keyword evidence="2 5" id="KW-0378">Hydrolase</keyword>
<dbReference type="GO" id="GO:0016787">
    <property type="term" value="F:hydrolase activity"/>
    <property type="evidence" value="ECO:0007669"/>
    <property type="project" value="UniProtKB-KW"/>
</dbReference>
<dbReference type="PANTHER" id="PTHR48081:SF8">
    <property type="entry name" value="ALPHA_BETA HYDROLASE FOLD-3 DOMAIN-CONTAINING PROTEIN-RELATED"/>
    <property type="match status" value="1"/>
</dbReference>
<protein>
    <submittedName>
        <fullName evidence="5">Alpha/beta hydrolase</fullName>
    </submittedName>
</protein>
<feature type="active site" evidence="3">
    <location>
        <position position="137"/>
    </location>
</feature>
<reference evidence="5 6" key="1">
    <citation type="submission" date="2016-08" db="EMBL/GenBank/DDBJ databases">
        <title>Draft genome sequence of Candidatus Piscirickettsia litoralis, from seawater.</title>
        <authorList>
            <person name="Wan X."/>
            <person name="Lee A.J."/>
            <person name="Hou S."/>
            <person name="Donachie S.P."/>
        </authorList>
    </citation>
    <scope>NUCLEOTIDE SEQUENCE [LARGE SCALE GENOMIC DNA]</scope>
    <source>
        <strain evidence="5 6">Y2</strain>
    </source>
</reference>
<dbReference type="Proteomes" id="UP000094329">
    <property type="component" value="Unassembled WGS sequence"/>
</dbReference>
<evidence type="ECO:0000256" key="2">
    <source>
        <dbReference type="ARBA" id="ARBA00022801"/>
    </source>
</evidence>
<proteinExistence type="inferred from homology"/>
<accession>A0ABX3A6P2</accession>
<comment type="similarity">
    <text evidence="1">Belongs to the 'GDXG' lipolytic enzyme family.</text>
</comment>
<comment type="caution">
    <text evidence="5">The sequence shown here is derived from an EMBL/GenBank/DDBJ whole genome shotgun (WGS) entry which is preliminary data.</text>
</comment>
<evidence type="ECO:0000256" key="3">
    <source>
        <dbReference type="PROSITE-ProRule" id="PRU10038"/>
    </source>
</evidence>
<keyword evidence="6" id="KW-1185">Reference proteome</keyword>
<sequence length="294" mass="33530">MNNNRLVDLKPSILRTAFSKLCENFGISNEELFQVKNDSINTLESSIPIRTYTPIENSQALPVIIYLHGGGHMVGSIDDYDSTVRALANRCQAIIIAVEYRLAPEHPYPAGLNDCLYAIESLHEQFKGRDLYIAGDSAGGNLTALTTLHLHEKISLAGQILIYPSLDFTLSSPSHMLYQQNYFLEKRTIEFYFDHYFNQTQDKHRCLERITASPLLQPIPNTLPKTLIITADLDPLRDDGIGYHQKLQESHVQSELYNVPKMIHAFMNLYKVVPKQVENLFTIINQFINQHLKQ</sequence>
<dbReference type="EMBL" id="MDTU01000001">
    <property type="protein sequence ID" value="ODN43356.1"/>
    <property type="molecule type" value="Genomic_DNA"/>
</dbReference>
<dbReference type="PANTHER" id="PTHR48081">
    <property type="entry name" value="AB HYDROLASE SUPERFAMILY PROTEIN C4A8.06C"/>
    <property type="match status" value="1"/>
</dbReference>
<gene>
    <name evidence="5" type="ORF">BGC07_11010</name>
</gene>
<dbReference type="SUPFAM" id="SSF53474">
    <property type="entry name" value="alpha/beta-Hydrolases"/>
    <property type="match status" value="1"/>
</dbReference>
<evidence type="ECO:0000259" key="4">
    <source>
        <dbReference type="Pfam" id="PF07859"/>
    </source>
</evidence>
<dbReference type="InterPro" id="IPR029058">
    <property type="entry name" value="AB_hydrolase_fold"/>
</dbReference>
<dbReference type="Pfam" id="PF07859">
    <property type="entry name" value="Abhydrolase_3"/>
    <property type="match status" value="1"/>
</dbReference>
<feature type="domain" description="Alpha/beta hydrolase fold-3" evidence="4">
    <location>
        <begin position="64"/>
        <end position="267"/>
    </location>
</feature>
<dbReference type="RefSeq" id="WP_069313153.1">
    <property type="nucleotide sequence ID" value="NZ_MDTU01000001.1"/>
</dbReference>
<dbReference type="InterPro" id="IPR013094">
    <property type="entry name" value="AB_hydrolase_3"/>
</dbReference>
<dbReference type="InterPro" id="IPR033140">
    <property type="entry name" value="Lipase_GDXG_put_SER_AS"/>
</dbReference>
<dbReference type="InterPro" id="IPR050300">
    <property type="entry name" value="GDXG_lipolytic_enzyme"/>
</dbReference>